<keyword evidence="4 6" id="KW-0472">Membrane</keyword>
<dbReference type="GO" id="GO:0016020">
    <property type="term" value="C:membrane"/>
    <property type="evidence" value="ECO:0007669"/>
    <property type="project" value="UniProtKB-SubCell"/>
</dbReference>
<feature type="transmembrane region" description="Helical" evidence="6">
    <location>
        <begin position="337"/>
        <end position="356"/>
    </location>
</feature>
<dbReference type="Pfam" id="PF07690">
    <property type="entry name" value="MFS_1"/>
    <property type="match status" value="1"/>
</dbReference>
<keyword evidence="3 6" id="KW-1133">Transmembrane helix</keyword>
<evidence type="ECO:0000256" key="5">
    <source>
        <dbReference type="ARBA" id="ARBA00038227"/>
    </source>
</evidence>
<feature type="transmembrane region" description="Helical" evidence="6">
    <location>
        <begin position="89"/>
        <end position="109"/>
    </location>
</feature>
<feature type="transmembrane region" description="Helical" evidence="6">
    <location>
        <begin position="58"/>
        <end position="77"/>
    </location>
</feature>
<keyword evidence="2 6" id="KW-0812">Transmembrane</keyword>
<dbReference type="EMBL" id="BEZZ01000447">
    <property type="protein sequence ID" value="GCC32603.1"/>
    <property type="molecule type" value="Genomic_DNA"/>
</dbReference>
<feature type="transmembrane region" description="Helical" evidence="6">
    <location>
        <begin position="160"/>
        <end position="180"/>
    </location>
</feature>
<organism evidence="7 8">
    <name type="scientific">Chiloscyllium punctatum</name>
    <name type="common">Brownbanded bambooshark</name>
    <name type="synonym">Hemiscyllium punctatum</name>
    <dbReference type="NCBI Taxonomy" id="137246"/>
    <lineage>
        <taxon>Eukaryota</taxon>
        <taxon>Metazoa</taxon>
        <taxon>Chordata</taxon>
        <taxon>Craniata</taxon>
        <taxon>Vertebrata</taxon>
        <taxon>Chondrichthyes</taxon>
        <taxon>Elasmobranchii</taxon>
        <taxon>Galeomorphii</taxon>
        <taxon>Galeoidea</taxon>
        <taxon>Orectolobiformes</taxon>
        <taxon>Hemiscylliidae</taxon>
        <taxon>Chiloscyllium</taxon>
    </lineage>
</organism>
<evidence type="ECO:0008006" key="9">
    <source>
        <dbReference type="Google" id="ProtNLM"/>
    </source>
</evidence>
<dbReference type="OrthoDB" id="430300at2759"/>
<evidence type="ECO:0000256" key="6">
    <source>
        <dbReference type="SAM" id="Phobius"/>
    </source>
</evidence>
<dbReference type="GO" id="GO:0022857">
    <property type="term" value="F:transmembrane transporter activity"/>
    <property type="evidence" value="ECO:0007669"/>
    <property type="project" value="InterPro"/>
</dbReference>
<dbReference type="InterPro" id="IPR011701">
    <property type="entry name" value="MFS"/>
</dbReference>
<dbReference type="PANTHER" id="PTHR23507">
    <property type="entry name" value="ZGC:174356"/>
    <property type="match status" value="1"/>
</dbReference>
<dbReference type="PANTHER" id="PTHR23507:SF3">
    <property type="entry name" value="THYMIC STROMAL COTRANSPORTER HOMOLOG"/>
    <property type="match status" value="1"/>
</dbReference>
<comment type="similarity">
    <text evidence="5">Belongs to the major facilitator superfamily. SLC46A family.</text>
</comment>
<proteinExistence type="inferred from homology"/>
<protein>
    <recommendedName>
        <fullName evidence="9">Major facilitator superfamily (MFS) profile domain-containing protein</fullName>
    </recommendedName>
</protein>
<evidence type="ECO:0000313" key="7">
    <source>
        <dbReference type="EMBL" id="GCC32603.1"/>
    </source>
</evidence>
<accession>A0A401SQG4</accession>
<dbReference type="AlphaFoldDB" id="A0A401SQG4"/>
<dbReference type="OMA" id="AYWSGVM"/>
<feature type="transmembrane region" description="Helical" evidence="6">
    <location>
        <begin position="396"/>
        <end position="419"/>
    </location>
</feature>
<dbReference type="SUPFAM" id="SSF103473">
    <property type="entry name" value="MFS general substrate transporter"/>
    <property type="match status" value="1"/>
</dbReference>
<evidence type="ECO:0000256" key="2">
    <source>
        <dbReference type="ARBA" id="ARBA00022692"/>
    </source>
</evidence>
<evidence type="ECO:0000313" key="8">
    <source>
        <dbReference type="Proteomes" id="UP000287033"/>
    </source>
</evidence>
<evidence type="ECO:0000256" key="3">
    <source>
        <dbReference type="ARBA" id="ARBA00022989"/>
    </source>
</evidence>
<keyword evidence="8" id="KW-1185">Reference proteome</keyword>
<sequence>MGMCRKLFSLVEVLVGLHQIAGAFYDTTLLMLVQERSSPNSTTTGSREQQQAAISQFYMIYNLLLSLSPLLFTFFLAKLGDQKSRKITIWVPLVGYLVSRSLLLFVILFDLPLQVMFATALLNGLSGGFTAFWPGVMALASDTSSREKRSIRLSRVELTYGLAGMIGSIASGHLFIRLNILHAQGAGLMACSCLFYALSLIYSIFGLKPTQTGAGSYGSPLDQEEQENNVRIPRNTAWNRCQDERSMLLPDQNNARIQGILGGNTSMDKVTLALLFTAGVLYGLGVTGGVDVLSIFVLKDPLNWNAIWVGYGNAMGYAIFLTSFLGVCILSKYLKDTSLIVTGMLSFSIGILIMAFTKWTFLYFIARAVMMFALIPLPTIRSVISKQKEDNSYGKLFAILEILLTLSGVIASIIFLNVYKSTKDWYPSICFSLSSVISCLAIIPMIFVERRLSSFP</sequence>
<name>A0A401SQG4_CHIPU</name>
<feature type="transmembrane region" description="Helical" evidence="6">
    <location>
        <begin position="308"/>
        <end position="330"/>
    </location>
</feature>
<evidence type="ECO:0000256" key="4">
    <source>
        <dbReference type="ARBA" id="ARBA00023136"/>
    </source>
</evidence>
<dbReference type="STRING" id="137246.A0A401SQG4"/>
<gene>
    <name evidence="7" type="ORF">chiPu_0011066</name>
</gene>
<comment type="subcellular location">
    <subcellularLocation>
        <location evidence="1">Membrane</location>
        <topology evidence="1">Multi-pass membrane protein</topology>
    </subcellularLocation>
</comment>
<feature type="transmembrane region" description="Helical" evidence="6">
    <location>
        <begin position="272"/>
        <end position="296"/>
    </location>
</feature>
<dbReference type="Proteomes" id="UP000287033">
    <property type="component" value="Unassembled WGS sequence"/>
</dbReference>
<dbReference type="InterPro" id="IPR036259">
    <property type="entry name" value="MFS_trans_sf"/>
</dbReference>
<comment type="caution">
    <text evidence="7">The sequence shown here is derived from an EMBL/GenBank/DDBJ whole genome shotgun (WGS) entry which is preliminary data.</text>
</comment>
<evidence type="ECO:0000256" key="1">
    <source>
        <dbReference type="ARBA" id="ARBA00004141"/>
    </source>
</evidence>
<reference evidence="7 8" key="1">
    <citation type="journal article" date="2018" name="Nat. Ecol. Evol.">
        <title>Shark genomes provide insights into elasmobranch evolution and the origin of vertebrates.</title>
        <authorList>
            <person name="Hara Y"/>
            <person name="Yamaguchi K"/>
            <person name="Onimaru K"/>
            <person name="Kadota M"/>
            <person name="Koyanagi M"/>
            <person name="Keeley SD"/>
            <person name="Tatsumi K"/>
            <person name="Tanaka K"/>
            <person name="Motone F"/>
            <person name="Kageyama Y"/>
            <person name="Nozu R"/>
            <person name="Adachi N"/>
            <person name="Nishimura O"/>
            <person name="Nakagawa R"/>
            <person name="Tanegashima C"/>
            <person name="Kiyatake I"/>
            <person name="Matsumoto R"/>
            <person name="Murakumo K"/>
            <person name="Nishida K"/>
            <person name="Terakita A"/>
            <person name="Kuratani S"/>
            <person name="Sato K"/>
            <person name="Hyodo S Kuraku.S."/>
        </authorList>
    </citation>
    <scope>NUCLEOTIDE SEQUENCE [LARGE SCALE GENOMIC DNA]</scope>
</reference>
<feature type="transmembrane region" description="Helical" evidence="6">
    <location>
        <begin position="186"/>
        <end position="207"/>
    </location>
</feature>
<feature type="transmembrane region" description="Helical" evidence="6">
    <location>
        <begin position="425"/>
        <end position="448"/>
    </location>
</feature>
<feature type="transmembrane region" description="Helical" evidence="6">
    <location>
        <begin position="115"/>
        <end position="139"/>
    </location>
</feature>
<dbReference type="Gene3D" id="1.20.1250.20">
    <property type="entry name" value="MFS general substrate transporter like domains"/>
    <property type="match status" value="1"/>
</dbReference>